<keyword evidence="1" id="KW-0812">Transmembrane</keyword>
<evidence type="ECO:0000259" key="2">
    <source>
        <dbReference type="Pfam" id="PF13229"/>
    </source>
</evidence>
<organism evidence="3 4">
    <name type="scientific">Pseudocohnilembus persalinus</name>
    <name type="common">Ciliate</name>
    <dbReference type="NCBI Taxonomy" id="266149"/>
    <lineage>
        <taxon>Eukaryota</taxon>
        <taxon>Sar</taxon>
        <taxon>Alveolata</taxon>
        <taxon>Ciliophora</taxon>
        <taxon>Intramacronucleata</taxon>
        <taxon>Oligohymenophorea</taxon>
        <taxon>Scuticociliatia</taxon>
        <taxon>Philasterida</taxon>
        <taxon>Pseudocohnilembidae</taxon>
        <taxon>Pseudocohnilembus</taxon>
    </lineage>
</organism>
<dbReference type="PANTHER" id="PTHR11319:SF35">
    <property type="entry name" value="OUTER MEMBRANE PROTEIN PMPC-RELATED"/>
    <property type="match status" value="1"/>
</dbReference>
<dbReference type="AlphaFoldDB" id="A0A0V0R7M4"/>
<dbReference type="InParanoid" id="A0A0V0R7M4"/>
<reference evidence="3 4" key="1">
    <citation type="journal article" date="2015" name="Sci. Rep.">
        <title>Genome of the facultative scuticociliatosis pathogen Pseudocohnilembus persalinus provides insight into its virulence through horizontal gene transfer.</title>
        <authorList>
            <person name="Xiong J."/>
            <person name="Wang G."/>
            <person name="Cheng J."/>
            <person name="Tian M."/>
            <person name="Pan X."/>
            <person name="Warren A."/>
            <person name="Jiang C."/>
            <person name="Yuan D."/>
            <person name="Miao W."/>
        </authorList>
    </citation>
    <scope>NUCLEOTIDE SEQUENCE [LARGE SCALE GENOMIC DNA]</scope>
    <source>
        <strain evidence="3">36N120E</strain>
    </source>
</reference>
<name>A0A0V0R7M4_PSEPJ</name>
<feature type="transmembrane region" description="Helical" evidence="1">
    <location>
        <begin position="1019"/>
        <end position="1043"/>
    </location>
</feature>
<dbReference type="Gene3D" id="2.160.20.10">
    <property type="entry name" value="Single-stranded right-handed beta-helix, Pectin lyase-like"/>
    <property type="match status" value="2"/>
</dbReference>
<comment type="caution">
    <text evidence="3">The sequence shown here is derived from an EMBL/GenBank/DDBJ whole genome shotgun (WGS) entry which is preliminary data.</text>
</comment>
<dbReference type="Pfam" id="PF13229">
    <property type="entry name" value="Beta_helix"/>
    <property type="match status" value="1"/>
</dbReference>
<dbReference type="SMART" id="SM00710">
    <property type="entry name" value="PbH1"/>
    <property type="match status" value="18"/>
</dbReference>
<keyword evidence="1" id="KW-0472">Membrane</keyword>
<dbReference type="PANTHER" id="PTHR11319">
    <property type="entry name" value="G PROTEIN-COUPLED RECEPTOR-RELATED"/>
    <property type="match status" value="1"/>
</dbReference>
<proteinExistence type="predicted"/>
<dbReference type="InterPro" id="IPR039448">
    <property type="entry name" value="Beta_helix"/>
</dbReference>
<gene>
    <name evidence="3" type="ORF">PPERSA_08797</name>
</gene>
<dbReference type="SUPFAM" id="SSF51126">
    <property type="entry name" value="Pectin lyase-like"/>
    <property type="match status" value="4"/>
</dbReference>
<dbReference type="InterPro" id="IPR011050">
    <property type="entry name" value="Pectin_lyase_fold/virulence"/>
</dbReference>
<accession>A0A0V0R7M4</accession>
<dbReference type="EMBL" id="LDAU01000027">
    <property type="protein sequence ID" value="KRX10495.1"/>
    <property type="molecule type" value="Genomic_DNA"/>
</dbReference>
<dbReference type="InterPro" id="IPR012334">
    <property type="entry name" value="Pectin_lyas_fold"/>
</dbReference>
<keyword evidence="1" id="KW-1133">Transmembrane helix</keyword>
<protein>
    <submittedName>
        <fullName evidence="3">Pectin lyase fold/virulence factor</fullName>
    </submittedName>
</protein>
<feature type="domain" description="Right handed beta helix" evidence="2">
    <location>
        <begin position="388"/>
        <end position="551"/>
    </location>
</feature>
<dbReference type="OrthoDB" id="205145at2759"/>
<evidence type="ECO:0000256" key="1">
    <source>
        <dbReference type="SAM" id="Phobius"/>
    </source>
</evidence>
<sequence>MLIVGVQNLLLQNNTHINSQSNAKGGAIAMLQNTNVQVINCTFDSNFSNEKGAAIAIEFLGFFQLNNSTFKNCVAQDSGGAFFINMGVALVFQNSNFTSNQALQGQGGAIYWNMGNQLNYSNTILFTNLNFESNIAQEGGAIQIQYFNTIQNYNLIQYCNFFNNKALSGSGGAISIYKIQQKIILQNLLFVNNTSSHHGGGIVIQKSIVDVKNSNFIDNQAEGQGGGLSIYNEIANSEYSSLNFTQNEAKNGGGFSIFNSQNITIFNLQLLSNLANDIGGAMYLTNSQNISISKVDIINNSAQQAGGIYLVKNILINIQSSLIKQNEAQIMTGGILTLNSKNITLNNTKIIENTSYQQNAAIYGQMIENYFLYNLQIIDNYAESSIGGIYLEFIQNFNFENITLDNNYQGGFYMLQATYININNITVLNNYKINSLSGGFQLTQCFNVLLNQVEFYNNTSSEGGAISFVSSQNMTIQNIIITDNYADKIGGGVYIDLSKNVTFTNLTINQNQAQNQAGAFFIQNSTDIQIIQIQMLENQVNLQGGTGGAIVVQYDSYDIILQDIQIQDNQCMSYGGAIYIYSINNIKIINAQIHNNTGYLRGQAIYAQDLELLQLQSVEIDNLKTEQYLVNLGGGLYLQNINEVNLAEIDIQNTLSKIQGAGAYLYNVEKIIINKSFFKNCIVNKQSNYNYGGAIYIENSQNLNLYYSNFLQNFAYYKGGGVFLKNVNLIYIYDTLFRENQVFLNENTYLYQKDKKYLLTQGGNIYIEGDNIKQVNIDLTNNTFDSGKASSGGGLFIDINPKSEIQQLQFSNNIFSNNQADIGPALRIIGIDENNKYNQKILKNIQEELKAYASEKNVQLIDDIYLGQNSDKNYQGGVINYVYNEKLQNSLSSAKFSLCNKGTYSENGGDDNCVQCLQNAECSGGYIPIFPQKEYWRNTTESLYTLYECDKNQEACQGNDTCQIGYRGIKCEKCDRKNNYTQSNNTCKKCGNQQSMFSQSIECLIPYRGEQDYSTLNQLLSLFALLVMAIIVIVIVLIEYLFYLKKTIIIQKQQFLDYVYLSILIFSLFCQPSIFTNSLSFVNCRKIGENKYSQADIDINCSSDYFTNQVLPLNVSIIILTDEKYQNVDQQYPKLIELQQVPNFEVEQNNKAIQTQAKKRFTGYQDNIELKSPQTNKSSKSYGFTSFLSTNRMLMPQLSSKQNSPIIKNFVGDLNEDILFDVNTDNQKY</sequence>
<dbReference type="GO" id="GO:0016829">
    <property type="term" value="F:lyase activity"/>
    <property type="evidence" value="ECO:0007669"/>
    <property type="project" value="UniProtKB-KW"/>
</dbReference>
<dbReference type="InterPro" id="IPR006626">
    <property type="entry name" value="PbH1"/>
</dbReference>
<dbReference type="OMA" id="ATYININ"/>
<feature type="transmembrane region" description="Helical" evidence="1">
    <location>
        <begin position="1055"/>
        <end position="1075"/>
    </location>
</feature>
<dbReference type="Proteomes" id="UP000054937">
    <property type="component" value="Unassembled WGS sequence"/>
</dbReference>
<keyword evidence="3" id="KW-0456">Lyase</keyword>
<evidence type="ECO:0000313" key="3">
    <source>
        <dbReference type="EMBL" id="KRX10495.1"/>
    </source>
</evidence>
<evidence type="ECO:0000313" key="4">
    <source>
        <dbReference type="Proteomes" id="UP000054937"/>
    </source>
</evidence>
<keyword evidence="4" id="KW-1185">Reference proteome</keyword>